<keyword evidence="2" id="KW-1185">Reference proteome</keyword>
<gene>
    <name evidence="1" type="ORF">OCTVUL_1B004978</name>
</gene>
<dbReference type="AlphaFoldDB" id="A0AA36BQ70"/>
<name>A0AA36BQ70_OCTVU</name>
<accession>A0AA36BQ70</accession>
<sequence length="66" mass="7807">MFVLCIRQQVRDTRLLDLPAFSVAVLVVVLQQCSVLEESRFYKDNLSRSVKEKKKKIKEKLKRNLK</sequence>
<evidence type="ECO:0000313" key="1">
    <source>
        <dbReference type="EMBL" id="CAI9738550.1"/>
    </source>
</evidence>
<dbReference type="EMBL" id="OX597834">
    <property type="protein sequence ID" value="CAI9738550.1"/>
    <property type="molecule type" value="Genomic_DNA"/>
</dbReference>
<proteinExistence type="predicted"/>
<reference evidence="1" key="1">
    <citation type="submission" date="2023-08" db="EMBL/GenBank/DDBJ databases">
        <authorList>
            <person name="Alioto T."/>
            <person name="Alioto T."/>
            <person name="Gomez Garrido J."/>
        </authorList>
    </citation>
    <scope>NUCLEOTIDE SEQUENCE</scope>
</reference>
<organism evidence="1 2">
    <name type="scientific">Octopus vulgaris</name>
    <name type="common">Common octopus</name>
    <dbReference type="NCBI Taxonomy" id="6645"/>
    <lineage>
        <taxon>Eukaryota</taxon>
        <taxon>Metazoa</taxon>
        <taxon>Spiralia</taxon>
        <taxon>Lophotrochozoa</taxon>
        <taxon>Mollusca</taxon>
        <taxon>Cephalopoda</taxon>
        <taxon>Coleoidea</taxon>
        <taxon>Octopodiformes</taxon>
        <taxon>Octopoda</taxon>
        <taxon>Incirrata</taxon>
        <taxon>Octopodidae</taxon>
        <taxon>Octopus</taxon>
    </lineage>
</organism>
<dbReference type="Proteomes" id="UP001162480">
    <property type="component" value="Chromosome 21"/>
</dbReference>
<protein>
    <submittedName>
        <fullName evidence="1">Uncharacterized protein</fullName>
    </submittedName>
</protein>
<evidence type="ECO:0000313" key="2">
    <source>
        <dbReference type="Proteomes" id="UP001162480"/>
    </source>
</evidence>